<accession>A0A0C2TVY9</accession>
<evidence type="ECO:0000256" key="4">
    <source>
        <dbReference type="ARBA" id="ARBA00023015"/>
    </source>
</evidence>
<dbReference type="GO" id="GO:0006368">
    <property type="term" value="P:transcription elongation by RNA polymerase II"/>
    <property type="evidence" value="ECO:0007669"/>
    <property type="project" value="TreeGrafter"/>
</dbReference>
<dbReference type="PANTHER" id="PTHR16062:SF19">
    <property type="entry name" value="PROTEIN POLYBROMO-1"/>
    <property type="match status" value="1"/>
</dbReference>
<dbReference type="InterPro" id="IPR037382">
    <property type="entry name" value="Rsc/polybromo"/>
</dbReference>
<dbReference type="FunCoup" id="A0A0C2TVY9">
    <property type="interactions" value="167"/>
</dbReference>
<feature type="compositionally biased region" description="Basic residues" evidence="9">
    <location>
        <begin position="524"/>
        <end position="536"/>
    </location>
</feature>
<name>A0A0C2TVY9_AMAMK</name>
<dbReference type="EMBL" id="KN818222">
    <property type="protein sequence ID" value="KIL71554.1"/>
    <property type="molecule type" value="Genomic_DNA"/>
</dbReference>
<feature type="compositionally biased region" description="Low complexity" evidence="9">
    <location>
        <begin position="353"/>
        <end position="402"/>
    </location>
</feature>
<feature type="domain" description="Bromo" evidence="10">
    <location>
        <begin position="77"/>
        <end position="147"/>
    </location>
</feature>
<keyword evidence="4" id="KW-0805">Transcription regulation</keyword>
<evidence type="ECO:0000256" key="5">
    <source>
        <dbReference type="ARBA" id="ARBA00023117"/>
    </source>
</evidence>
<feature type="compositionally biased region" description="Acidic residues" evidence="9">
    <location>
        <begin position="496"/>
        <end position="507"/>
    </location>
</feature>
<evidence type="ECO:0000256" key="8">
    <source>
        <dbReference type="PROSITE-ProRule" id="PRU00035"/>
    </source>
</evidence>
<organism evidence="11 12">
    <name type="scientific">Amanita muscaria (strain Koide BX008)</name>
    <dbReference type="NCBI Taxonomy" id="946122"/>
    <lineage>
        <taxon>Eukaryota</taxon>
        <taxon>Fungi</taxon>
        <taxon>Dikarya</taxon>
        <taxon>Basidiomycota</taxon>
        <taxon>Agaricomycotina</taxon>
        <taxon>Agaricomycetes</taxon>
        <taxon>Agaricomycetidae</taxon>
        <taxon>Agaricales</taxon>
        <taxon>Pluteineae</taxon>
        <taxon>Amanitaceae</taxon>
        <taxon>Amanita</taxon>
    </lineage>
</organism>
<feature type="region of interest" description="Disordered" evidence="9">
    <location>
        <begin position="1"/>
        <end position="58"/>
    </location>
</feature>
<feature type="region of interest" description="Disordered" evidence="9">
    <location>
        <begin position="332"/>
        <end position="402"/>
    </location>
</feature>
<dbReference type="GO" id="GO:0003682">
    <property type="term" value="F:chromatin binding"/>
    <property type="evidence" value="ECO:0007669"/>
    <property type="project" value="TreeGrafter"/>
</dbReference>
<evidence type="ECO:0000256" key="1">
    <source>
        <dbReference type="ARBA" id="ARBA00004123"/>
    </source>
</evidence>
<evidence type="ECO:0000256" key="7">
    <source>
        <dbReference type="ARBA" id="ARBA00023242"/>
    </source>
</evidence>
<evidence type="ECO:0000256" key="2">
    <source>
        <dbReference type="ARBA" id="ARBA00022737"/>
    </source>
</evidence>
<dbReference type="AlphaFoldDB" id="A0A0C2TVY9"/>
<evidence type="ECO:0000259" key="10">
    <source>
        <dbReference type="PROSITE" id="PS50014"/>
    </source>
</evidence>
<dbReference type="HOGENOM" id="CLU_022941_0_0_1"/>
<comment type="subcellular location">
    <subcellularLocation>
        <location evidence="1">Nucleus</location>
    </subcellularLocation>
</comment>
<keyword evidence="3" id="KW-0156">Chromatin regulator</keyword>
<dbReference type="CDD" id="cd04369">
    <property type="entry name" value="Bromodomain"/>
    <property type="match status" value="1"/>
</dbReference>
<dbReference type="InParanoid" id="A0A0C2TVY9"/>
<feature type="domain" description="Bromo" evidence="10">
    <location>
        <begin position="197"/>
        <end position="267"/>
    </location>
</feature>
<dbReference type="STRING" id="946122.A0A0C2TVY9"/>
<evidence type="ECO:0000313" key="12">
    <source>
        <dbReference type="Proteomes" id="UP000054549"/>
    </source>
</evidence>
<keyword evidence="12" id="KW-1185">Reference proteome</keyword>
<keyword evidence="7" id="KW-0539">Nucleus</keyword>
<dbReference type="Proteomes" id="UP000054549">
    <property type="component" value="Unassembled WGS sequence"/>
</dbReference>
<keyword evidence="2" id="KW-0677">Repeat</keyword>
<dbReference type="SMART" id="SM00297">
    <property type="entry name" value="BROMO"/>
    <property type="match status" value="2"/>
</dbReference>
<dbReference type="GO" id="GO:0006338">
    <property type="term" value="P:chromatin remodeling"/>
    <property type="evidence" value="ECO:0007669"/>
    <property type="project" value="InterPro"/>
</dbReference>
<dbReference type="Gene3D" id="1.20.920.10">
    <property type="entry name" value="Bromodomain-like"/>
    <property type="match status" value="2"/>
</dbReference>
<evidence type="ECO:0000256" key="6">
    <source>
        <dbReference type="ARBA" id="ARBA00023163"/>
    </source>
</evidence>
<protein>
    <recommendedName>
        <fullName evidence="10">Bromo domain-containing protein</fullName>
    </recommendedName>
</protein>
<evidence type="ECO:0000256" key="9">
    <source>
        <dbReference type="SAM" id="MobiDB-lite"/>
    </source>
</evidence>
<proteinExistence type="predicted"/>
<feature type="region of interest" description="Disordered" evidence="9">
    <location>
        <begin position="496"/>
        <end position="560"/>
    </location>
</feature>
<dbReference type="OrthoDB" id="6017at2759"/>
<reference evidence="11 12" key="1">
    <citation type="submission" date="2014-04" db="EMBL/GenBank/DDBJ databases">
        <title>Evolutionary Origins and Diversification of the Mycorrhizal Mutualists.</title>
        <authorList>
            <consortium name="DOE Joint Genome Institute"/>
            <consortium name="Mycorrhizal Genomics Consortium"/>
            <person name="Kohler A."/>
            <person name="Kuo A."/>
            <person name="Nagy L.G."/>
            <person name="Floudas D."/>
            <person name="Copeland A."/>
            <person name="Barry K.W."/>
            <person name="Cichocki N."/>
            <person name="Veneault-Fourrey C."/>
            <person name="LaButti K."/>
            <person name="Lindquist E.A."/>
            <person name="Lipzen A."/>
            <person name="Lundell T."/>
            <person name="Morin E."/>
            <person name="Murat C."/>
            <person name="Riley R."/>
            <person name="Ohm R."/>
            <person name="Sun H."/>
            <person name="Tunlid A."/>
            <person name="Henrissat B."/>
            <person name="Grigoriev I.V."/>
            <person name="Hibbett D.S."/>
            <person name="Martin F."/>
        </authorList>
    </citation>
    <scope>NUCLEOTIDE SEQUENCE [LARGE SCALE GENOMIC DNA]</scope>
    <source>
        <strain evidence="11 12">Koide BX008</strain>
    </source>
</reference>
<evidence type="ECO:0000256" key="3">
    <source>
        <dbReference type="ARBA" id="ARBA00022853"/>
    </source>
</evidence>
<keyword evidence="6" id="KW-0804">Transcription</keyword>
<gene>
    <name evidence="11" type="ORF">M378DRAFT_174801</name>
</gene>
<dbReference type="PROSITE" id="PS50014">
    <property type="entry name" value="BROMODOMAIN_2"/>
    <property type="match status" value="2"/>
</dbReference>
<keyword evidence="5 8" id="KW-0103">Bromodomain</keyword>
<dbReference type="PRINTS" id="PR00503">
    <property type="entry name" value="BROMODOMAIN"/>
</dbReference>
<dbReference type="GO" id="GO:0016586">
    <property type="term" value="C:RSC-type complex"/>
    <property type="evidence" value="ECO:0007669"/>
    <property type="project" value="InterPro"/>
</dbReference>
<dbReference type="InterPro" id="IPR036427">
    <property type="entry name" value="Bromodomain-like_sf"/>
</dbReference>
<evidence type="ECO:0000313" key="11">
    <source>
        <dbReference type="EMBL" id="KIL71554.1"/>
    </source>
</evidence>
<dbReference type="PANTHER" id="PTHR16062">
    <property type="entry name" value="SWI/SNF-RELATED"/>
    <property type="match status" value="1"/>
</dbReference>
<dbReference type="InterPro" id="IPR001487">
    <property type="entry name" value="Bromodomain"/>
</dbReference>
<sequence length="611" mass="66915">MKREIEQADGTAGAEGSRSKRRKEEGTNASSDVDVPMAEVGSNENEENGQGESTRAETVKEQGLRLWQIVKVAVNKEGRTLSTEFLKRPPKRIYPDYYQIIQQPIALEDIKKQLDNDAYQSLEAVRVDFELCFMNAKTYNMKESDIWKDAKDLLMVPSSGDGDNADGTGDKGKSKAPNLNRLIKARLQKLVEKADDTGRILSTEFMELPSKKEWPIYYKQIKRPQCLEYIFKRIKRKEYLTSAEFAADVELVFSNAMTFNQEHTQIWEDARVLRVSVFCNAFDYFRQLMSDLPPPFALSEYSKPTPKIKIKPQAAQSSLAAVLPLNGQGSTPANLTLRVPPLGVSNPQPPSANAPSLTPSTSLTGGTASTPQVATATQTPANSPATIPQPSTQATQATSQASTSYAHYPNALYHASTVATPGSSASVQKATKAAQSQSPTPSATSGHQLKYATLSIQPNNRKLCLDCRDGVKCWAIRLSPAETGVLIGDVAFLQGEEEESSGEDEAEQELKPQEDEAEDAPIKNGRKKGKSRRKGRPQNTKTPAPKQKTAASSKKVAKPVEVQVRLDGTTIKSEESEDQWTISLPAGSHVLEIGETGGPLWRVYAERPTTG</sequence>
<dbReference type="Pfam" id="PF00439">
    <property type="entry name" value="Bromodomain"/>
    <property type="match status" value="2"/>
</dbReference>
<dbReference type="SUPFAM" id="SSF47370">
    <property type="entry name" value="Bromodomain"/>
    <property type="match status" value="2"/>
</dbReference>